<keyword evidence="2" id="KW-1185">Reference proteome</keyword>
<evidence type="ECO:0000313" key="1">
    <source>
        <dbReference type="EMBL" id="CCA72199.1"/>
    </source>
</evidence>
<dbReference type="EMBL" id="CAFZ01000152">
    <property type="protein sequence ID" value="CCA72199.1"/>
    <property type="molecule type" value="Genomic_DNA"/>
</dbReference>
<comment type="caution">
    <text evidence="1">The sequence shown here is derived from an EMBL/GenBank/DDBJ whole genome shotgun (WGS) entry which is preliminary data.</text>
</comment>
<proteinExistence type="predicted"/>
<dbReference type="HOGENOM" id="CLU_2638971_0_0_1"/>
<protein>
    <submittedName>
        <fullName evidence="1">Uncharacterized protein</fullName>
    </submittedName>
</protein>
<gene>
    <name evidence="1" type="ORF">PIIN_06134</name>
</gene>
<name>G4TLK6_SERID</name>
<accession>G4TLK6</accession>
<dbReference type="Proteomes" id="UP000007148">
    <property type="component" value="Unassembled WGS sequence"/>
</dbReference>
<organism evidence="1 2">
    <name type="scientific">Serendipita indica (strain DSM 11827)</name>
    <name type="common">Root endophyte fungus</name>
    <name type="synonym">Piriformospora indica</name>
    <dbReference type="NCBI Taxonomy" id="1109443"/>
    <lineage>
        <taxon>Eukaryota</taxon>
        <taxon>Fungi</taxon>
        <taxon>Dikarya</taxon>
        <taxon>Basidiomycota</taxon>
        <taxon>Agaricomycotina</taxon>
        <taxon>Agaricomycetes</taxon>
        <taxon>Sebacinales</taxon>
        <taxon>Serendipitaceae</taxon>
        <taxon>Serendipita</taxon>
    </lineage>
</organism>
<evidence type="ECO:0000313" key="2">
    <source>
        <dbReference type="Proteomes" id="UP000007148"/>
    </source>
</evidence>
<reference evidence="1 2" key="1">
    <citation type="journal article" date="2011" name="PLoS Pathog.">
        <title>Endophytic Life Strategies Decoded by Genome and Transcriptome Analyses of the Mutualistic Root Symbiont Piriformospora indica.</title>
        <authorList>
            <person name="Zuccaro A."/>
            <person name="Lahrmann U."/>
            <person name="Guldener U."/>
            <person name="Langen G."/>
            <person name="Pfiffi S."/>
            <person name="Biedenkopf D."/>
            <person name="Wong P."/>
            <person name="Samans B."/>
            <person name="Grimm C."/>
            <person name="Basiewicz M."/>
            <person name="Murat C."/>
            <person name="Martin F."/>
            <person name="Kogel K.H."/>
        </authorList>
    </citation>
    <scope>NUCLEOTIDE SEQUENCE [LARGE SCALE GENOMIC DNA]</scope>
    <source>
        <strain evidence="1 2">DSM 11827</strain>
    </source>
</reference>
<dbReference type="InParanoid" id="G4TLK6"/>
<sequence length="77" mass="9131">MALGSYSVKEVVLDRSWDGFQRWHQRAWMSFSKFIKVIQALDTPECPDFDRHLVRFGPGVKDLVRRSREECDRQAFV</sequence>
<dbReference type="AlphaFoldDB" id="G4TLK6"/>